<evidence type="ECO:0000313" key="2">
    <source>
        <dbReference type="Proteomes" id="UP001234989"/>
    </source>
</evidence>
<dbReference type="Proteomes" id="UP001234989">
    <property type="component" value="Chromosome 8"/>
</dbReference>
<keyword evidence="2" id="KW-1185">Reference proteome</keyword>
<gene>
    <name evidence="1" type="ORF">MTR67_034727</name>
</gene>
<protein>
    <submittedName>
        <fullName evidence="1">Uncharacterized protein</fullName>
    </submittedName>
</protein>
<name>A0AAF0ZJI4_SOLVR</name>
<organism evidence="1 2">
    <name type="scientific">Solanum verrucosum</name>
    <dbReference type="NCBI Taxonomy" id="315347"/>
    <lineage>
        <taxon>Eukaryota</taxon>
        <taxon>Viridiplantae</taxon>
        <taxon>Streptophyta</taxon>
        <taxon>Embryophyta</taxon>
        <taxon>Tracheophyta</taxon>
        <taxon>Spermatophyta</taxon>
        <taxon>Magnoliopsida</taxon>
        <taxon>eudicotyledons</taxon>
        <taxon>Gunneridae</taxon>
        <taxon>Pentapetalae</taxon>
        <taxon>asterids</taxon>
        <taxon>lamiids</taxon>
        <taxon>Solanales</taxon>
        <taxon>Solanaceae</taxon>
        <taxon>Solanoideae</taxon>
        <taxon>Solaneae</taxon>
        <taxon>Solanum</taxon>
    </lineage>
</organism>
<dbReference type="EMBL" id="CP133619">
    <property type="protein sequence ID" value="WMV41342.1"/>
    <property type="molecule type" value="Genomic_DNA"/>
</dbReference>
<proteinExistence type="predicted"/>
<evidence type="ECO:0000313" key="1">
    <source>
        <dbReference type="EMBL" id="WMV41342.1"/>
    </source>
</evidence>
<sequence>MPNYKRERLNSRFSITIHRIQYSRLNKLKDTSHLQTARLIEFMQNYGHELLNSMTSWVTCNSPMIRNIISKGLELEDTTPLKDAQFPKFMRNLWTGKTRIEGLHNNLELIYTALLILMLNSLKLCLRTQVLALKKSFSKFITQNRVHAEK</sequence>
<dbReference type="AlphaFoldDB" id="A0AAF0ZJI4"/>
<accession>A0AAF0ZJI4</accession>
<reference evidence="1" key="1">
    <citation type="submission" date="2023-08" db="EMBL/GenBank/DDBJ databases">
        <title>A de novo genome assembly of Solanum verrucosum Schlechtendal, a Mexican diploid species geographically isolated from the other diploid A-genome species in potato relatives.</title>
        <authorList>
            <person name="Hosaka K."/>
        </authorList>
    </citation>
    <scope>NUCLEOTIDE SEQUENCE</scope>
    <source>
        <tissue evidence="1">Young leaves</tissue>
    </source>
</reference>